<keyword evidence="2" id="KW-1185">Reference proteome</keyword>
<accession>A0AC60PND4</accession>
<reference evidence="1 2" key="1">
    <citation type="journal article" date="2020" name="Cell">
        <title>Large-Scale Comparative Analyses of Tick Genomes Elucidate Their Genetic Diversity and Vector Capacities.</title>
        <authorList>
            <consortium name="Tick Genome and Microbiome Consortium (TIGMIC)"/>
            <person name="Jia N."/>
            <person name="Wang J."/>
            <person name="Shi W."/>
            <person name="Du L."/>
            <person name="Sun Y."/>
            <person name="Zhan W."/>
            <person name="Jiang J.F."/>
            <person name="Wang Q."/>
            <person name="Zhang B."/>
            <person name="Ji P."/>
            <person name="Bell-Sakyi L."/>
            <person name="Cui X.M."/>
            <person name="Yuan T.T."/>
            <person name="Jiang B.G."/>
            <person name="Yang W.F."/>
            <person name="Lam T.T."/>
            <person name="Chang Q.C."/>
            <person name="Ding S.J."/>
            <person name="Wang X.J."/>
            <person name="Zhu J.G."/>
            <person name="Ruan X.D."/>
            <person name="Zhao L."/>
            <person name="Wei J.T."/>
            <person name="Ye R.Z."/>
            <person name="Que T.C."/>
            <person name="Du C.H."/>
            <person name="Zhou Y.H."/>
            <person name="Cheng J.X."/>
            <person name="Dai P.F."/>
            <person name="Guo W.B."/>
            <person name="Han X.H."/>
            <person name="Huang E.J."/>
            <person name="Li L.F."/>
            <person name="Wei W."/>
            <person name="Gao Y.C."/>
            <person name="Liu J.Z."/>
            <person name="Shao H.Z."/>
            <person name="Wang X."/>
            <person name="Wang C.C."/>
            <person name="Yang T.C."/>
            <person name="Huo Q.B."/>
            <person name="Li W."/>
            <person name="Chen H.Y."/>
            <person name="Chen S.E."/>
            <person name="Zhou L.G."/>
            <person name="Ni X.B."/>
            <person name="Tian J.H."/>
            <person name="Sheng Y."/>
            <person name="Liu T."/>
            <person name="Pan Y.S."/>
            <person name="Xia L.Y."/>
            <person name="Li J."/>
            <person name="Zhao F."/>
            <person name="Cao W.C."/>
        </authorList>
    </citation>
    <scope>NUCLEOTIDE SEQUENCE [LARGE SCALE GENOMIC DNA]</scope>
    <source>
        <strain evidence="1">Iper-2018</strain>
    </source>
</reference>
<proteinExistence type="predicted"/>
<dbReference type="Proteomes" id="UP000805193">
    <property type="component" value="Unassembled WGS sequence"/>
</dbReference>
<protein>
    <submittedName>
        <fullName evidence="1">Uncharacterized protein</fullName>
    </submittedName>
</protein>
<comment type="caution">
    <text evidence="1">The sequence shown here is derived from an EMBL/GenBank/DDBJ whole genome shotgun (WGS) entry which is preliminary data.</text>
</comment>
<sequence>MGEQNEVQIGTRVSCDGHYGVVRYLGPVIDTKGTWIGIEWDDPNRGKHNGCHNGVQYFNTRSETGGSFIRPQKLDEMLSVPDAMRSKYFATLPCPDGSKDVLLMEAPRCNRIVEFVGPEKVSMMLSRGETIVEASLCHMPVDRAGDLGEVAQLVPNLRYLDLSHTLLATWEQVAEVTRPMSRLVSLNLSKNVLELPKSAAELREAFKTLRQMVLREVGYSWDQVLQCAEMWPWVEELVVSLNAIDVLRTPPDSLFGQLRHLSLQENPIASWDTVCKLGHLPKVSEHCIPNLRDFVCGNMAAVFSGHRLTVAQTLSFVDEVFLRRAALRMQWSSLVELDKLAQLDDLIVSGNPVTVRERRHVTRSLLLAQLGNIKLLDRTEISKMERREAGLFYVNRVFPLWIQCGGTAEGEGTPTAEFTRLHPRFRALLKVYGAPIESSQNAVQPNIMNQLITVEIVAPQDPDKGSIRKRLPVSMTVEKLKAVVMQLYPRRGSRLRLSFAHSEQGKESIFNKERQSLHFYDIMDGSRIYVRW</sequence>
<gene>
    <name evidence="1" type="ORF">HPB47_001670</name>
</gene>
<organism evidence="1 2">
    <name type="scientific">Ixodes persulcatus</name>
    <name type="common">Taiga tick</name>
    <dbReference type="NCBI Taxonomy" id="34615"/>
    <lineage>
        <taxon>Eukaryota</taxon>
        <taxon>Metazoa</taxon>
        <taxon>Ecdysozoa</taxon>
        <taxon>Arthropoda</taxon>
        <taxon>Chelicerata</taxon>
        <taxon>Arachnida</taxon>
        <taxon>Acari</taxon>
        <taxon>Parasitiformes</taxon>
        <taxon>Ixodida</taxon>
        <taxon>Ixodoidea</taxon>
        <taxon>Ixodidae</taxon>
        <taxon>Ixodinae</taxon>
        <taxon>Ixodes</taxon>
    </lineage>
</organism>
<evidence type="ECO:0000313" key="2">
    <source>
        <dbReference type="Proteomes" id="UP000805193"/>
    </source>
</evidence>
<evidence type="ECO:0000313" key="1">
    <source>
        <dbReference type="EMBL" id="KAG0422509.1"/>
    </source>
</evidence>
<dbReference type="EMBL" id="JABSTQ010010219">
    <property type="protein sequence ID" value="KAG0422509.1"/>
    <property type="molecule type" value="Genomic_DNA"/>
</dbReference>
<name>A0AC60PND4_IXOPE</name>